<name>A0A831PLU0_9BACT</name>
<protein>
    <submittedName>
        <fullName evidence="2">YbbR-like domain-containing protein</fullName>
    </submittedName>
</protein>
<dbReference type="Pfam" id="PF07949">
    <property type="entry name" value="YbbR"/>
    <property type="match status" value="1"/>
</dbReference>
<feature type="non-terminal residue" evidence="2">
    <location>
        <position position="1"/>
    </location>
</feature>
<accession>A0A831PLU0</accession>
<dbReference type="Gene3D" id="2.170.120.30">
    <property type="match status" value="1"/>
</dbReference>
<dbReference type="EMBL" id="DSDK01000847">
    <property type="protein sequence ID" value="HDR52925.1"/>
    <property type="molecule type" value="Genomic_DNA"/>
</dbReference>
<dbReference type="InterPro" id="IPR012505">
    <property type="entry name" value="YbbR"/>
</dbReference>
<keyword evidence="1" id="KW-0812">Transmembrane</keyword>
<feature type="transmembrane region" description="Helical" evidence="1">
    <location>
        <begin position="20"/>
        <end position="40"/>
    </location>
</feature>
<keyword evidence="1" id="KW-0472">Membrane</keyword>
<evidence type="ECO:0000313" key="2">
    <source>
        <dbReference type="EMBL" id="HDR52925.1"/>
    </source>
</evidence>
<organism evidence="2">
    <name type="scientific">Mariniphaga anaerophila</name>
    <dbReference type="NCBI Taxonomy" id="1484053"/>
    <lineage>
        <taxon>Bacteria</taxon>
        <taxon>Pseudomonadati</taxon>
        <taxon>Bacteroidota</taxon>
        <taxon>Bacteroidia</taxon>
        <taxon>Marinilabiliales</taxon>
        <taxon>Prolixibacteraceae</taxon>
        <taxon>Mariniphaga</taxon>
    </lineage>
</organism>
<reference evidence="2" key="1">
    <citation type="journal article" date="2020" name="mSystems">
        <title>Genome- and Community-Level Interaction Insights into Carbon Utilization and Element Cycling Functions of Hydrothermarchaeota in Hydrothermal Sediment.</title>
        <authorList>
            <person name="Zhou Z."/>
            <person name="Liu Y."/>
            <person name="Xu W."/>
            <person name="Pan J."/>
            <person name="Luo Z.H."/>
            <person name="Li M."/>
        </authorList>
    </citation>
    <scope>NUCLEOTIDE SEQUENCE [LARGE SCALE GENOMIC DNA]</scope>
    <source>
        <strain evidence="2">SpSt-1217</strain>
    </source>
</reference>
<proteinExistence type="predicted"/>
<dbReference type="PANTHER" id="PTHR37804">
    <property type="entry name" value="CDAA REGULATORY PROTEIN CDAR"/>
    <property type="match status" value="1"/>
</dbReference>
<keyword evidence="1" id="KW-1133">Transmembrane helix</keyword>
<dbReference type="PANTHER" id="PTHR37804:SF1">
    <property type="entry name" value="CDAA REGULATORY PROTEIN CDAR"/>
    <property type="match status" value="1"/>
</dbReference>
<evidence type="ECO:0000256" key="1">
    <source>
        <dbReference type="SAM" id="Phobius"/>
    </source>
</evidence>
<sequence>YISKITGYFNLQRIKSDKRIIVFALCLLIATSLWFLNALGKDYSETLTYSVKYVNPPKNLFLSNTPPSKIELNVQAHGFTLLRHKLAFSFAPVIFDLTSIMQNNPGAGNTITVPTADLIRRIENQVSKEISVTDISPRIMTLVFDSLETKTVPVTARVKYDFKLQYNQRSAIVMEPDVIQISGPAGVIDTITSLQTEAKTFHNLDASLTQVLRVHHPPGTNVEPQSITLHIPVERFTEKELTIPIEIQNRPGQVNIKLFPPQVKVAAMVALSDYENLTPTNFSAVVDYEQIAAGQTNLDIVVEVKPEFVFLLKTTPSSVEYLIETE</sequence>
<comment type="caution">
    <text evidence="2">The sequence shown here is derived from an EMBL/GenBank/DDBJ whole genome shotgun (WGS) entry which is preliminary data.</text>
</comment>
<dbReference type="Gene3D" id="2.170.120.40">
    <property type="entry name" value="YbbR-like domain"/>
    <property type="match status" value="1"/>
</dbReference>
<dbReference type="AlphaFoldDB" id="A0A831PLU0"/>
<dbReference type="Proteomes" id="UP000886047">
    <property type="component" value="Unassembled WGS sequence"/>
</dbReference>
<gene>
    <name evidence="2" type="ORF">ENN90_15110</name>
</gene>
<dbReference type="InterPro" id="IPR053154">
    <property type="entry name" value="c-di-AMP_regulator"/>
</dbReference>